<evidence type="ECO:0000256" key="1">
    <source>
        <dbReference type="ARBA" id="ARBA00009437"/>
    </source>
</evidence>
<comment type="similarity">
    <text evidence="1">Belongs to the LysR transcriptional regulatory family.</text>
</comment>
<evidence type="ECO:0000313" key="7">
    <source>
        <dbReference type="Proteomes" id="UP000824024"/>
    </source>
</evidence>
<reference evidence="6" key="1">
    <citation type="journal article" date="2021" name="PeerJ">
        <title>Extensive microbial diversity within the chicken gut microbiome revealed by metagenomics and culture.</title>
        <authorList>
            <person name="Gilroy R."/>
            <person name="Ravi A."/>
            <person name="Getino M."/>
            <person name="Pursley I."/>
            <person name="Horton D.L."/>
            <person name="Alikhan N.F."/>
            <person name="Baker D."/>
            <person name="Gharbi K."/>
            <person name="Hall N."/>
            <person name="Watson M."/>
            <person name="Adriaenssens E.M."/>
            <person name="Foster-Nyarko E."/>
            <person name="Jarju S."/>
            <person name="Secka A."/>
            <person name="Antonio M."/>
            <person name="Oren A."/>
            <person name="Chaudhuri R.R."/>
            <person name="La Ragione R."/>
            <person name="Hildebrand F."/>
            <person name="Pallen M.J."/>
        </authorList>
    </citation>
    <scope>NUCLEOTIDE SEQUENCE</scope>
    <source>
        <strain evidence="6">CHK192-9172</strain>
    </source>
</reference>
<dbReference type="InterPro" id="IPR036390">
    <property type="entry name" value="WH_DNA-bd_sf"/>
</dbReference>
<dbReference type="PROSITE" id="PS50931">
    <property type="entry name" value="HTH_LYSR"/>
    <property type="match status" value="1"/>
</dbReference>
<dbReference type="CDD" id="cd05466">
    <property type="entry name" value="PBP2_LTTR_substrate"/>
    <property type="match status" value="1"/>
</dbReference>
<dbReference type="InterPro" id="IPR036388">
    <property type="entry name" value="WH-like_DNA-bd_sf"/>
</dbReference>
<dbReference type="SUPFAM" id="SSF46785">
    <property type="entry name" value="Winged helix' DNA-binding domain"/>
    <property type="match status" value="1"/>
</dbReference>
<dbReference type="SUPFAM" id="SSF53850">
    <property type="entry name" value="Periplasmic binding protein-like II"/>
    <property type="match status" value="1"/>
</dbReference>
<keyword evidence="3" id="KW-0238">DNA-binding</keyword>
<evidence type="ECO:0000259" key="5">
    <source>
        <dbReference type="PROSITE" id="PS50931"/>
    </source>
</evidence>
<dbReference type="EMBL" id="DXCH01000121">
    <property type="protein sequence ID" value="HIZ07132.1"/>
    <property type="molecule type" value="Genomic_DNA"/>
</dbReference>
<evidence type="ECO:0000313" key="6">
    <source>
        <dbReference type="EMBL" id="HIZ07132.1"/>
    </source>
</evidence>
<dbReference type="PRINTS" id="PR00039">
    <property type="entry name" value="HTHLYSR"/>
</dbReference>
<evidence type="ECO:0000256" key="2">
    <source>
        <dbReference type="ARBA" id="ARBA00023015"/>
    </source>
</evidence>
<evidence type="ECO:0000256" key="3">
    <source>
        <dbReference type="ARBA" id="ARBA00023125"/>
    </source>
</evidence>
<dbReference type="InterPro" id="IPR005119">
    <property type="entry name" value="LysR_subst-bd"/>
</dbReference>
<dbReference type="GO" id="GO:0032993">
    <property type="term" value="C:protein-DNA complex"/>
    <property type="evidence" value="ECO:0007669"/>
    <property type="project" value="TreeGrafter"/>
</dbReference>
<dbReference type="Proteomes" id="UP000824024">
    <property type="component" value="Unassembled WGS sequence"/>
</dbReference>
<evidence type="ECO:0000256" key="4">
    <source>
        <dbReference type="ARBA" id="ARBA00023163"/>
    </source>
</evidence>
<name>A0A9D2D216_9FIRM</name>
<keyword evidence="4" id="KW-0804">Transcription</keyword>
<organism evidence="6 7">
    <name type="scientific">Candidatus Eubacterium avistercoris</name>
    <dbReference type="NCBI Taxonomy" id="2838567"/>
    <lineage>
        <taxon>Bacteria</taxon>
        <taxon>Bacillati</taxon>
        <taxon>Bacillota</taxon>
        <taxon>Clostridia</taxon>
        <taxon>Eubacteriales</taxon>
        <taxon>Eubacteriaceae</taxon>
        <taxon>Eubacterium</taxon>
    </lineage>
</organism>
<dbReference type="Pfam" id="PF03466">
    <property type="entry name" value="LysR_substrate"/>
    <property type="match status" value="1"/>
</dbReference>
<dbReference type="Gene3D" id="3.40.190.10">
    <property type="entry name" value="Periplasmic binding protein-like II"/>
    <property type="match status" value="2"/>
</dbReference>
<dbReference type="GO" id="GO:0003700">
    <property type="term" value="F:DNA-binding transcription factor activity"/>
    <property type="evidence" value="ECO:0007669"/>
    <property type="project" value="InterPro"/>
</dbReference>
<dbReference type="GO" id="GO:0003677">
    <property type="term" value="F:DNA binding"/>
    <property type="evidence" value="ECO:0007669"/>
    <property type="project" value="UniProtKB-KW"/>
</dbReference>
<dbReference type="PANTHER" id="PTHR30346">
    <property type="entry name" value="TRANSCRIPTIONAL DUAL REGULATOR HCAR-RELATED"/>
    <property type="match status" value="1"/>
</dbReference>
<dbReference type="PANTHER" id="PTHR30346:SF0">
    <property type="entry name" value="HCA OPERON TRANSCRIPTIONAL ACTIVATOR HCAR"/>
    <property type="match status" value="1"/>
</dbReference>
<dbReference type="AlphaFoldDB" id="A0A9D2D216"/>
<gene>
    <name evidence="6" type="ORF">IAA08_04260</name>
</gene>
<dbReference type="FunFam" id="1.10.10.10:FF:000001">
    <property type="entry name" value="LysR family transcriptional regulator"/>
    <property type="match status" value="1"/>
</dbReference>
<comment type="caution">
    <text evidence="6">The sequence shown here is derived from an EMBL/GenBank/DDBJ whole genome shotgun (WGS) entry which is preliminary data.</text>
</comment>
<dbReference type="Gene3D" id="1.10.10.10">
    <property type="entry name" value="Winged helix-like DNA-binding domain superfamily/Winged helix DNA-binding domain"/>
    <property type="match status" value="1"/>
</dbReference>
<dbReference type="InterPro" id="IPR000847">
    <property type="entry name" value="LysR_HTH_N"/>
</dbReference>
<reference evidence="6" key="2">
    <citation type="submission" date="2021-04" db="EMBL/GenBank/DDBJ databases">
        <authorList>
            <person name="Gilroy R."/>
        </authorList>
    </citation>
    <scope>NUCLEOTIDE SEQUENCE</scope>
    <source>
        <strain evidence="6">CHK192-9172</strain>
    </source>
</reference>
<keyword evidence="2" id="KW-0805">Transcription regulation</keyword>
<dbReference type="Pfam" id="PF00126">
    <property type="entry name" value="HTH_1"/>
    <property type="match status" value="1"/>
</dbReference>
<sequence length="295" mass="33582">MNSLQIKYFLTAARTLNFTEAAAQLYISQPALSQQISALEKELNMQLFIRSKKKVYLTPAAVVLLDELPDYARQYEDILARARMANEGNSGIIRLGVLQGQCMEESLLKGYFAFRREHPNIAFDVSSYSFGKLKDQLDAKELDLIYTASFDIQDRPDYMYEVTGKNVGVAIISRYHPLAEKKITDLSQLKEETIITVQNIESQEVNRMIREDCRQAGFIPNLRNALSLDEEYLLVEMGMGIGIANQNSIACSNPNIKILKDLKIGENRFVLCWKKENPNPAVALFINFLRKKQNP</sequence>
<proteinExistence type="inferred from homology"/>
<feature type="domain" description="HTH lysR-type" evidence="5">
    <location>
        <begin position="1"/>
        <end position="58"/>
    </location>
</feature>
<protein>
    <submittedName>
        <fullName evidence="6">LysR family transcriptional regulator</fullName>
    </submittedName>
</protein>
<accession>A0A9D2D216</accession>